<name>A0A1N7PM51_9FLAO</name>
<reference evidence="1 2" key="1">
    <citation type="submission" date="2017-01" db="EMBL/GenBank/DDBJ databases">
        <authorList>
            <person name="Mah S.A."/>
            <person name="Swanson W.J."/>
            <person name="Moy G.W."/>
            <person name="Vacquier V.D."/>
        </authorList>
    </citation>
    <scope>NUCLEOTIDE SEQUENCE [LARGE SCALE GENOMIC DNA]</scope>
    <source>
        <strain evidence="1 2">DSM 18014</strain>
    </source>
</reference>
<dbReference type="Pfam" id="PF14903">
    <property type="entry name" value="WG_beta_rep"/>
    <property type="match status" value="2"/>
</dbReference>
<accession>A0A1N7PM51</accession>
<sequence>MIMKNAASVLFLFISVFMFSQSKTVKKLPSKTGSKTVVKKLPEKAKLNSNFPIINEELPLLIPKKQDGKFGYVNQKGKFIIQPEYHIAVFFYEDCNLLNSPNVKLRKFGTADYATVEKDEISYRVDRTGKRVYQYKQSDLTKCPHKEYVQQLFQVYTMNGFFGIIEKATFENPYDYKQFKIYPQYDYLFILEGDDVANPMIIASKNNVFGVVDVNGKVIIPFEYSDIKRNFSWKLGKMFEVSKDSKNYYYVDSQNKTY</sequence>
<dbReference type="Proteomes" id="UP000185781">
    <property type="component" value="Unassembled WGS sequence"/>
</dbReference>
<dbReference type="InterPro" id="IPR032774">
    <property type="entry name" value="WG_beta_rep"/>
</dbReference>
<evidence type="ECO:0000313" key="2">
    <source>
        <dbReference type="Proteomes" id="UP000185781"/>
    </source>
</evidence>
<dbReference type="EMBL" id="FTOV01000007">
    <property type="protein sequence ID" value="SIT11537.1"/>
    <property type="molecule type" value="Genomic_DNA"/>
</dbReference>
<evidence type="ECO:0000313" key="1">
    <source>
        <dbReference type="EMBL" id="SIT11537.1"/>
    </source>
</evidence>
<dbReference type="AlphaFoldDB" id="A0A1N7PM51"/>
<protein>
    <submittedName>
        <fullName evidence="1">WG containing repeat-containing protein</fullName>
    </submittedName>
</protein>
<dbReference type="STRING" id="373672.SAMN05421785_1076"/>
<gene>
    <name evidence="1" type="ORF">SAMN05421785_1076</name>
</gene>
<proteinExistence type="predicted"/>
<organism evidence="1 2">
    <name type="scientific">Chryseobacterium gambrini</name>
    <dbReference type="NCBI Taxonomy" id="373672"/>
    <lineage>
        <taxon>Bacteria</taxon>
        <taxon>Pseudomonadati</taxon>
        <taxon>Bacteroidota</taxon>
        <taxon>Flavobacteriia</taxon>
        <taxon>Flavobacteriales</taxon>
        <taxon>Weeksellaceae</taxon>
        <taxon>Chryseobacterium group</taxon>
        <taxon>Chryseobacterium</taxon>
    </lineage>
</organism>